<organism evidence="6 7">
    <name type="scientific">Vagococcus humatus</name>
    <dbReference type="NCBI Taxonomy" id="1889241"/>
    <lineage>
        <taxon>Bacteria</taxon>
        <taxon>Bacillati</taxon>
        <taxon>Bacillota</taxon>
        <taxon>Bacilli</taxon>
        <taxon>Lactobacillales</taxon>
        <taxon>Enterococcaceae</taxon>
        <taxon>Vagococcus</taxon>
    </lineage>
</organism>
<evidence type="ECO:0000256" key="2">
    <source>
        <dbReference type="ARBA" id="ARBA00023125"/>
    </source>
</evidence>
<dbReference type="PROSITE" id="PS51071">
    <property type="entry name" value="HTH_RPIR"/>
    <property type="match status" value="1"/>
</dbReference>
<keyword evidence="7" id="KW-1185">Reference proteome</keyword>
<dbReference type="GO" id="GO:0003677">
    <property type="term" value="F:DNA binding"/>
    <property type="evidence" value="ECO:0007669"/>
    <property type="project" value="UniProtKB-KW"/>
</dbReference>
<evidence type="ECO:0000259" key="5">
    <source>
        <dbReference type="PROSITE" id="PS51464"/>
    </source>
</evidence>
<name>A0A3R9YJH9_9ENTE</name>
<dbReference type="InterPro" id="IPR046348">
    <property type="entry name" value="SIS_dom_sf"/>
</dbReference>
<dbReference type="GO" id="GO:0003700">
    <property type="term" value="F:DNA-binding transcription factor activity"/>
    <property type="evidence" value="ECO:0007669"/>
    <property type="project" value="InterPro"/>
</dbReference>
<dbReference type="Gene3D" id="1.10.10.10">
    <property type="entry name" value="Winged helix-like DNA-binding domain superfamily/Winged helix DNA-binding domain"/>
    <property type="match status" value="1"/>
</dbReference>
<dbReference type="Pfam" id="PF01380">
    <property type="entry name" value="SIS"/>
    <property type="match status" value="1"/>
</dbReference>
<keyword evidence="1" id="KW-0805">Transcription regulation</keyword>
<evidence type="ECO:0000259" key="4">
    <source>
        <dbReference type="PROSITE" id="PS51071"/>
    </source>
</evidence>
<gene>
    <name evidence="6" type="ORF">C7P63_05335</name>
</gene>
<evidence type="ECO:0000313" key="7">
    <source>
        <dbReference type="Proteomes" id="UP000277864"/>
    </source>
</evidence>
<protein>
    <submittedName>
        <fullName evidence="6">MurR/RpiR family transcriptional regulator</fullName>
    </submittedName>
</protein>
<dbReference type="SUPFAM" id="SSF46689">
    <property type="entry name" value="Homeodomain-like"/>
    <property type="match status" value="1"/>
</dbReference>
<dbReference type="InterPro" id="IPR009057">
    <property type="entry name" value="Homeodomain-like_sf"/>
</dbReference>
<proteinExistence type="predicted"/>
<dbReference type="GO" id="GO:0097367">
    <property type="term" value="F:carbohydrate derivative binding"/>
    <property type="evidence" value="ECO:0007669"/>
    <property type="project" value="InterPro"/>
</dbReference>
<dbReference type="InterPro" id="IPR036388">
    <property type="entry name" value="WH-like_DNA-bd_sf"/>
</dbReference>
<evidence type="ECO:0000313" key="6">
    <source>
        <dbReference type="EMBL" id="RST89201.1"/>
    </source>
</evidence>
<dbReference type="RefSeq" id="WP_125943135.1">
    <property type="nucleotide sequence ID" value="NZ_PXZH01000002.1"/>
</dbReference>
<dbReference type="InterPro" id="IPR001347">
    <property type="entry name" value="SIS_dom"/>
</dbReference>
<keyword evidence="3" id="KW-0804">Transcription</keyword>
<accession>A0A3R9YJH9</accession>
<dbReference type="AlphaFoldDB" id="A0A3R9YJH9"/>
<dbReference type="PROSITE" id="PS51464">
    <property type="entry name" value="SIS"/>
    <property type="match status" value="1"/>
</dbReference>
<dbReference type="Pfam" id="PF01418">
    <property type="entry name" value="HTH_6"/>
    <property type="match status" value="1"/>
</dbReference>
<dbReference type="CDD" id="cd05013">
    <property type="entry name" value="SIS_RpiR"/>
    <property type="match status" value="1"/>
</dbReference>
<dbReference type="SUPFAM" id="SSF53697">
    <property type="entry name" value="SIS domain"/>
    <property type="match status" value="1"/>
</dbReference>
<dbReference type="EMBL" id="PXZH01000002">
    <property type="protein sequence ID" value="RST89201.1"/>
    <property type="molecule type" value="Genomic_DNA"/>
</dbReference>
<dbReference type="PANTHER" id="PTHR30514">
    <property type="entry name" value="GLUCOKINASE"/>
    <property type="match status" value="1"/>
</dbReference>
<feature type="domain" description="SIS" evidence="5">
    <location>
        <begin position="116"/>
        <end position="256"/>
    </location>
</feature>
<keyword evidence="2" id="KW-0238">DNA-binding</keyword>
<dbReference type="OrthoDB" id="370421at2"/>
<evidence type="ECO:0000256" key="1">
    <source>
        <dbReference type="ARBA" id="ARBA00023015"/>
    </source>
</evidence>
<dbReference type="Gene3D" id="3.40.50.10490">
    <property type="entry name" value="Glucose-6-phosphate isomerase like protein, domain 1"/>
    <property type="match status" value="1"/>
</dbReference>
<sequence>MNSLDHILSLYPTFSLTEKKIADYIIKETTSIPNLTIAELAKKSQVSEASITRFCKKIGVAGFHGLKINLAKVTTEEVPNKEETKLSQQLNRIRTNKLEEINQTLNYLDEEQLQLVLTQFKQAKKVIFLAYGNTIPVAMDAAYRFNQIGIFSVAYDIWDTSLSALMNATKEDLVVVISNSGETKEIIKAVTWCQKHQIKVIAMTNSPTSPVALLADIHLMTATRERVFQKDYYFSRISAMLLMETIFLLLSFEDSDRLDKIRNHEELISDSKI</sequence>
<reference evidence="6 7" key="1">
    <citation type="submission" date="2018-03" db="EMBL/GenBank/DDBJ databases">
        <authorList>
            <person name="Gulvik C.A."/>
        </authorList>
    </citation>
    <scope>NUCLEOTIDE SEQUENCE [LARGE SCALE GENOMIC DNA]</scope>
    <source>
        <strain evidence="6 7">JCM 31581</strain>
    </source>
</reference>
<dbReference type="PANTHER" id="PTHR30514:SF1">
    <property type="entry name" value="HTH-TYPE TRANSCRIPTIONAL REGULATOR HEXR-RELATED"/>
    <property type="match status" value="1"/>
</dbReference>
<dbReference type="InterPro" id="IPR047640">
    <property type="entry name" value="RpiR-like"/>
</dbReference>
<dbReference type="InterPro" id="IPR035472">
    <property type="entry name" value="RpiR-like_SIS"/>
</dbReference>
<feature type="domain" description="HTH rpiR-type" evidence="4">
    <location>
        <begin position="1"/>
        <end position="77"/>
    </location>
</feature>
<dbReference type="GO" id="GO:1901135">
    <property type="term" value="P:carbohydrate derivative metabolic process"/>
    <property type="evidence" value="ECO:0007669"/>
    <property type="project" value="InterPro"/>
</dbReference>
<dbReference type="Proteomes" id="UP000277864">
    <property type="component" value="Unassembled WGS sequence"/>
</dbReference>
<dbReference type="InterPro" id="IPR000281">
    <property type="entry name" value="HTH_RpiR"/>
</dbReference>
<comment type="caution">
    <text evidence="6">The sequence shown here is derived from an EMBL/GenBank/DDBJ whole genome shotgun (WGS) entry which is preliminary data.</text>
</comment>
<evidence type="ECO:0000256" key="3">
    <source>
        <dbReference type="ARBA" id="ARBA00023163"/>
    </source>
</evidence>